<evidence type="ECO:0008006" key="3">
    <source>
        <dbReference type="Google" id="ProtNLM"/>
    </source>
</evidence>
<comment type="caution">
    <text evidence="1">The sequence shown here is derived from an EMBL/GenBank/DDBJ whole genome shotgun (WGS) entry which is preliminary data.</text>
</comment>
<organism evidence="1 2">
    <name type="scientific">Microbacterium gallinarum</name>
    <dbReference type="NCBI Taxonomy" id="2762209"/>
    <lineage>
        <taxon>Bacteria</taxon>
        <taxon>Bacillati</taxon>
        <taxon>Actinomycetota</taxon>
        <taxon>Actinomycetes</taxon>
        <taxon>Micrococcales</taxon>
        <taxon>Microbacteriaceae</taxon>
        <taxon>Microbacterium</taxon>
    </lineage>
</organism>
<keyword evidence="2" id="KW-1185">Reference proteome</keyword>
<accession>A0ABR8X1R7</accession>
<evidence type="ECO:0000313" key="1">
    <source>
        <dbReference type="EMBL" id="MBD8023199.1"/>
    </source>
</evidence>
<dbReference type="Proteomes" id="UP000602532">
    <property type="component" value="Unassembled WGS sequence"/>
</dbReference>
<dbReference type="EMBL" id="JACSPM010000001">
    <property type="protein sequence ID" value="MBD8023199.1"/>
    <property type="molecule type" value="Genomic_DNA"/>
</dbReference>
<proteinExistence type="predicted"/>
<evidence type="ECO:0000313" key="2">
    <source>
        <dbReference type="Proteomes" id="UP000602532"/>
    </source>
</evidence>
<dbReference type="RefSeq" id="WP_191765259.1">
    <property type="nucleotide sequence ID" value="NZ_JACSPM010000001.1"/>
</dbReference>
<gene>
    <name evidence="1" type="ORF">H9622_06270</name>
</gene>
<name>A0ABR8X1R7_9MICO</name>
<reference evidence="1 2" key="1">
    <citation type="submission" date="2020-08" db="EMBL/GenBank/DDBJ databases">
        <title>A Genomic Blueprint of the Chicken Gut Microbiome.</title>
        <authorList>
            <person name="Gilroy R."/>
            <person name="Ravi A."/>
            <person name="Getino M."/>
            <person name="Pursley I."/>
            <person name="Horton D.L."/>
            <person name="Alikhan N.-F."/>
            <person name="Baker D."/>
            <person name="Gharbi K."/>
            <person name="Hall N."/>
            <person name="Watson M."/>
            <person name="Adriaenssens E.M."/>
            <person name="Foster-Nyarko E."/>
            <person name="Jarju S."/>
            <person name="Secka A."/>
            <person name="Antonio M."/>
            <person name="Oren A."/>
            <person name="Chaudhuri R."/>
            <person name="La Ragione R.M."/>
            <person name="Hildebrand F."/>
            <person name="Pallen M.J."/>
        </authorList>
    </citation>
    <scope>NUCLEOTIDE SEQUENCE [LARGE SCALE GENOMIC DNA]</scope>
    <source>
        <strain evidence="1 2">Sa1CUA4</strain>
    </source>
</reference>
<sequence length="119" mass="13254">MLPTDWIEHRRPDGEVLGWMAAEGEGFRVFDLLGRERTAEPVEWLEAEELLEALGIGYLADRWTLRLHDGTERPVRISEASARGITVVGDEFGAASAVGADLDRFRLPFPAPDALQPRV</sequence>
<protein>
    <recommendedName>
        <fullName evidence="3">DUF1854 domain-containing protein</fullName>
    </recommendedName>
</protein>